<dbReference type="EMBL" id="JBBPBK010000011">
    <property type="protein sequence ID" value="KAK9275471.1"/>
    <property type="molecule type" value="Genomic_DNA"/>
</dbReference>
<evidence type="ECO:0000256" key="1">
    <source>
        <dbReference type="SAM" id="Phobius"/>
    </source>
</evidence>
<reference evidence="2 3" key="1">
    <citation type="journal article" date="2024" name="Plant J.">
        <title>Genome sequences and population genomics reveal climatic adaptation and genomic divergence between two closely related sweetgum species.</title>
        <authorList>
            <person name="Xu W.Q."/>
            <person name="Ren C.Q."/>
            <person name="Zhang X.Y."/>
            <person name="Comes H.P."/>
            <person name="Liu X.H."/>
            <person name="Li Y.G."/>
            <person name="Kettle C.J."/>
            <person name="Jalonen R."/>
            <person name="Gaisberger H."/>
            <person name="Ma Y.Z."/>
            <person name="Qiu Y.X."/>
        </authorList>
    </citation>
    <scope>NUCLEOTIDE SEQUENCE [LARGE SCALE GENOMIC DNA]</scope>
    <source>
        <strain evidence="2">Hangzhou</strain>
    </source>
</reference>
<keyword evidence="1" id="KW-0812">Transmembrane</keyword>
<gene>
    <name evidence="2" type="ORF">L1049_022738</name>
</gene>
<keyword evidence="1" id="KW-1133">Transmembrane helix</keyword>
<keyword evidence="3" id="KW-1185">Reference proteome</keyword>
<keyword evidence="1" id="KW-0472">Membrane</keyword>
<sequence>MRLQWFFRVRVFAYYACLLIPALPNFSVVGIANGGSLLIGSLEALYCCCFVLYRAGPVCKRIFGVRCLVS</sequence>
<evidence type="ECO:0000313" key="2">
    <source>
        <dbReference type="EMBL" id="KAK9275471.1"/>
    </source>
</evidence>
<evidence type="ECO:0000313" key="3">
    <source>
        <dbReference type="Proteomes" id="UP001415857"/>
    </source>
</evidence>
<name>A0AAP0WQP1_LIQFO</name>
<accession>A0AAP0WQP1</accession>
<dbReference type="AlphaFoldDB" id="A0AAP0WQP1"/>
<dbReference type="Proteomes" id="UP001415857">
    <property type="component" value="Unassembled WGS sequence"/>
</dbReference>
<feature type="transmembrane region" description="Helical" evidence="1">
    <location>
        <begin position="12"/>
        <end position="31"/>
    </location>
</feature>
<feature type="transmembrane region" description="Helical" evidence="1">
    <location>
        <begin position="37"/>
        <end position="56"/>
    </location>
</feature>
<protein>
    <submittedName>
        <fullName evidence="2">Uncharacterized protein</fullName>
    </submittedName>
</protein>
<proteinExistence type="predicted"/>
<comment type="caution">
    <text evidence="2">The sequence shown here is derived from an EMBL/GenBank/DDBJ whole genome shotgun (WGS) entry which is preliminary data.</text>
</comment>
<organism evidence="2 3">
    <name type="scientific">Liquidambar formosana</name>
    <name type="common">Formosan gum</name>
    <dbReference type="NCBI Taxonomy" id="63359"/>
    <lineage>
        <taxon>Eukaryota</taxon>
        <taxon>Viridiplantae</taxon>
        <taxon>Streptophyta</taxon>
        <taxon>Embryophyta</taxon>
        <taxon>Tracheophyta</taxon>
        <taxon>Spermatophyta</taxon>
        <taxon>Magnoliopsida</taxon>
        <taxon>eudicotyledons</taxon>
        <taxon>Gunneridae</taxon>
        <taxon>Pentapetalae</taxon>
        <taxon>Saxifragales</taxon>
        <taxon>Altingiaceae</taxon>
        <taxon>Liquidambar</taxon>
    </lineage>
</organism>